<evidence type="ECO:0000313" key="8">
    <source>
        <dbReference type="EMBL" id="QDI92255.1"/>
    </source>
</evidence>
<organism evidence="8 9">
    <name type="scientific">Salicibibacter halophilus</name>
    <dbReference type="NCBI Taxonomy" id="2502791"/>
    <lineage>
        <taxon>Bacteria</taxon>
        <taxon>Bacillati</taxon>
        <taxon>Bacillota</taxon>
        <taxon>Bacilli</taxon>
        <taxon>Bacillales</taxon>
        <taxon>Bacillaceae</taxon>
        <taxon>Salicibibacter</taxon>
    </lineage>
</organism>
<keyword evidence="6" id="KW-0464">Manganese</keyword>
<evidence type="ECO:0000256" key="5">
    <source>
        <dbReference type="ARBA" id="ARBA00022842"/>
    </source>
</evidence>
<evidence type="ECO:0000256" key="3">
    <source>
        <dbReference type="ARBA" id="ARBA00022723"/>
    </source>
</evidence>
<keyword evidence="5" id="KW-0460">Magnesium</keyword>
<evidence type="ECO:0000259" key="7">
    <source>
        <dbReference type="PROSITE" id="PS51462"/>
    </source>
</evidence>
<keyword evidence="3" id="KW-0479">Metal-binding</keyword>
<sequence length="235" mass="27091">MKKLEAIIRPEKNQNLRTIMDSIGQLQYRKPGVIGENKAQHSAVALPVLYFNGTPYLLFELRSQNMRQQPGDVCFPGGKMEASDANTIESAVRELREETGVSKNNVSYIAPLDRLMTPYGIVIHPHVFMIDKPNFSPNEEVEELFTIPIDNLSQQQPDTFIMELKPDLPNDFPYSKIVRGKHYRFPKGQIPQYFYQYQGRHIWGMTSRILHHFLELITENHAHFHGTTTIPKSLI</sequence>
<evidence type="ECO:0000313" key="9">
    <source>
        <dbReference type="Proteomes" id="UP000319756"/>
    </source>
</evidence>
<dbReference type="Gene3D" id="3.90.79.10">
    <property type="entry name" value="Nucleoside Triphosphate Pyrophosphohydrolase"/>
    <property type="match status" value="1"/>
</dbReference>
<dbReference type="OrthoDB" id="9802805at2"/>
<dbReference type="AlphaFoldDB" id="A0A514LL36"/>
<feature type="domain" description="Nudix hydrolase" evidence="7">
    <location>
        <begin position="39"/>
        <end position="170"/>
    </location>
</feature>
<comment type="cofactor">
    <cofactor evidence="1">
        <name>Mn(2+)</name>
        <dbReference type="ChEBI" id="CHEBI:29035"/>
    </cofactor>
</comment>
<dbReference type="KEGG" id="sale:EPH95_14525"/>
<dbReference type="InterPro" id="IPR045121">
    <property type="entry name" value="CoAse"/>
</dbReference>
<evidence type="ECO:0000256" key="2">
    <source>
        <dbReference type="ARBA" id="ARBA00001946"/>
    </source>
</evidence>
<dbReference type="GO" id="GO:0010945">
    <property type="term" value="F:coenzyme A diphosphatase activity"/>
    <property type="evidence" value="ECO:0007669"/>
    <property type="project" value="InterPro"/>
</dbReference>
<dbReference type="PROSITE" id="PS51462">
    <property type="entry name" value="NUDIX"/>
    <property type="match status" value="1"/>
</dbReference>
<dbReference type="GO" id="GO:0046872">
    <property type="term" value="F:metal ion binding"/>
    <property type="evidence" value="ECO:0007669"/>
    <property type="project" value="UniProtKB-KW"/>
</dbReference>
<dbReference type="InterPro" id="IPR015797">
    <property type="entry name" value="NUDIX_hydrolase-like_dom_sf"/>
</dbReference>
<dbReference type="CDD" id="cd03426">
    <property type="entry name" value="NUDIX_CoAse_Nudt7"/>
    <property type="match status" value="1"/>
</dbReference>
<dbReference type="Pfam" id="PF00293">
    <property type="entry name" value="NUDIX"/>
    <property type="match status" value="1"/>
</dbReference>
<accession>A0A514LL36</accession>
<name>A0A514LL36_9BACI</name>
<protein>
    <submittedName>
        <fullName evidence="8">CoA pyrophosphatase</fullName>
    </submittedName>
</protein>
<dbReference type="RefSeq" id="WP_142090765.1">
    <property type="nucleotide sequence ID" value="NZ_CP035485.1"/>
</dbReference>
<dbReference type="SUPFAM" id="SSF55811">
    <property type="entry name" value="Nudix"/>
    <property type="match status" value="1"/>
</dbReference>
<evidence type="ECO:0000256" key="1">
    <source>
        <dbReference type="ARBA" id="ARBA00001936"/>
    </source>
</evidence>
<keyword evidence="4" id="KW-0378">Hydrolase</keyword>
<dbReference type="EMBL" id="CP035485">
    <property type="protein sequence ID" value="QDI92255.1"/>
    <property type="molecule type" value="Genomic_DNA"/>
</dbReference>
<dbReference type="PANTHER" id="PTHR12992:SF11">
    <property type="entry name" value="MITOCHONDRIAL COENZYME A DIPHOSPHATASE NUDT8"/>
    <property type="match status" value="1"/>
</dbReference>
<evidence type="ECO:0000256" key="4">
    <source>
        <dbReference type="ARBA" id="ARBA00022801"/>
    </source>
</evidence>
<evidence type="ECO:0000256" key="6">
    <source>
        <dbReference type="ARBA" id="ARBA00023211"/>
    </source>
</evidence>
<gene>
    <name evidence="8" type="ORF">EPH95_14525</name>
</gene>
<reference evidence="9" key="1">
    <citation type="submission" date="2019-01" db="EMBL/GenBank/DDBJ databases">
        <title>Genomic analysis of Salicibibacter sp. NKC3-5.</title>
        <authorList>
            <person name="Oh Y.J."/>
        </authorList>
    </citation>
    <scope>NUCLEOTIDE SEQUENCE [LARGE SCALE GENOMIC DNA]</scope>
    <source>
        <strain evidence="9">NKC3-5</strain>
    </source>
</reference>
<keyword evidence="9" id="KW-1185">Reference proteome</keyword>
<comment type="cofactor">
    <cofactor evidence="2">
        <name>Mg(2+)</name>
        <dbReference type="ChEBI" id="CHEBI:18420"/>
    </cofactor>
</comment>
<dbReference type="PANTHER" id="PTHR12992">
    <property type="entry name" value="NUDIX HYDROLASE"/>
    <property type="match status" value="1"/>
</dbReference>
<dbReference type="InterPro" id="IPR000086">
    <property type="entry name" value="NUDIX_hydrolase_dom"/>
</dbReference>
<proteinExistence type="predicted"/>
<dbReference type="Proteomes" id="UP000319756">
    <property type="component" value="Chromosome"/>
</dbReference>